<evidence type="ECO:0000313" key="3">
    <source>
        <dbReference type="Proteomes" id="UP000002297"/>
    </source>
</evidence>
<feature type="transmembrane region" description="Helical" evidence="1">
    <location>
        <begin position="44"/>
        <end position="68"/>
    </location>
</feature>
<protein>
    <submittedName>
        <fullName evidence="2">Uncharacterized protein</fullName>
    </submittedName>
</protein>
<gene>
    <name evidence="2" type="ordered locus">CA2559_00390</name>
</gene>
<sequence>MKIFNIVTSVILTILILCIAYLIPEFESIQVDPMGDGQSGIGKGVIGLMIFGLGVLSLIFALIFILLMVIRNTNRNKWSYINLLASSLISAFTFIYFFG</sequence>
<keyword evidence="1" id="KW-1133">Transmembrane helix</keyword>
<dbReference type="KEGG" id="cat:CA2559_00390"/>
<name>A3U4K0_CROAH</name>
<proteinExistence type="predicted"/>
<keyword evidence="1" id="KW-0472">Membrane</keyword>
<evidence type="ECO:0000313" key="2">
    <source>
        <dbReference type="EMBL" id="EAP87167.1"/>
    </source>
</evidence>
<dbReference type="AlphaFoldDB" id="A3U4K0"/>
<dbReference type="HOGENOM" id="CLU_2315564_0_0_10"/>
<dbReference type="STRING" id="216432.CA2559_00390"/>
<evidence type="ECO:0000256" key="1">
    <source>
        <dbReference type="SAM" id="Phobius"/>
    </source>
</evidence>
<accession>A3U4K0</accession>
<dbReference type="EMBL" id="CP002046">
    <property type="protein sequence ID" value="EAP87167.1"/>
    <property type="molecule type" value="Genomic_DNA"/>
</dbReference>
<reference evidence="2 3" key="1">
    <citation type="journal article" date="2010" name="J. Bacteriol.">
        <title>The complete genome sequence of Croceibacter atlanticus HTCC2559T.</title>
        <authorList>
            <person name="Oh H.M."/>
            <person name="Kang I."/>
            <person name="Ferriera S."/>
            <person name="Giovannoni S.J."/>
            <person name="Cho J.C."/>
        </authorList>
    </citation>
    <scope>NUCLEOTIDE SEQUENCE [LARGE SCALE GENOMIC DNA]</scope>
    <source>
        <strain evidence="3">ATCC BAA-628 / HTCC2559 / KCTC 12090</strain>
    </source>
</reference>
<keyword evidence="1" id="KW-0812">Transmembrane</keyword>
<organism evidence="2 3">
    <name type="scientific">Croceibacter atlanticus (strain ATCC BAA-628 / JCM 21780 / CIP 108009 / IAM 15332 / KCTC 12090 / HTCC2559)</name>
    <dbReference type="NCBI Taxonomy" id="216432"/>
    <lineage>
        <taxon>Bacteria</taxon>
        <taxon>Pseudomonadati</taxon>
        <taxon>Bacteroidota</taxon>
        <taxon>Flavobacteriia</taxon>
        <taxon>Flavobacteriales</taxon>
        <taxon>Flavobacteriaceae</taxon>
        <taxon>Croceibacter</taxon>
    </lineage>
</organism>
<feature type="transmembrane region" description="Helical" evidence="1">
    <location>
        <begin position="80"/>
        <end position="98"/>
    </location>
</feature>
<feature type="transmembrane region" description="Helical" evidence="1">
    <location>
        <begin position="7"/>
        <end position="24"/>
    </location>
</feature>
<dbReference type="Proteomes" id="UP000002297">
    <property type="component" value="Chromosome"/>
</dbReference>
<keyword evidence="3" id="KW-1185">Reference proteome</keyword>